<evidence type="ECO:0000256" key="4">
    <source>
        <dbReference type="ARBA" id="ARBA00022989"/>
    </source>
</evidence>
<evidence type="ECO:0008006" key="15">
    <source>
        <dbReference type="Google" id="ProtNLM"/>
    </source>
</evidence>
<feature type="transmembrane region" description="Helical" evidence="9">
    <location>
        <begin position="964"/>
        <end position="982"/>
    </location>
</feature>
<keyword evidence="6 9" id="KW-0472">Membrane</keyword>
<evidence type="ECO:0000256" key="1">
    <source>
        <dbReference type="ARBA" id="ARBA00004141"/>
    </source>
</evidence>
<dbReference type="GO" id="GO:0007166">
    <property type="term" value="P:cell surface receptor signaling pathway"/>
    <property type="evidence" value="ECO:0007669"/>
    <property type="project" value="InterPro"/>
</dbReference>
<dbReference type="STRING" id="400727.A0A2T7NNJ3"/>
<keyword evidence="4 9" id="KW-1133">Transmembrane helix</keyword>
<feature type="domain" description="SUEL-type lectin" evidence="11">
    <location>
        <begin position="170"/>
        <end position="252"/>
    </location>
</feature>
<dbReference type="Pfam" id="PF02793">
    <property type="entry name" value="HRM"/>
    <property type="match status" value="1"/>
</dbReference>
<comment type="subcellular location">
    <subcellularLocation>
        <location evidence="1">Membrane</location>
        <topology evidence="1">Multi-pass membrane protein</topology>
    </subcellularLocation>
</comment>
<evidence type="ECO:0000256" key="2">
    <source>
        <dbReference type="ARBA" id="ARBA00022692"/>
    </source>
</evidence>
<dbReference type="InterPro" id="IPR043159">
    <property type="entry name" value="Lectin_gal-bd_sf"/>
</dbReference>
<dbReference type="SUPFAM" id="SSF49265">
    <property type="entry name" value="Fibronectin type III"/>
    <property type="match status" value="1"/>
</dbReference>
<dbReference type="Pfam" id="PF00002">
    <property type="entry name" value="7tm_2"/>
    <property type="match status" value="1"/>
</dbReference>
<dbReference type="InterPro" id="IPR036116">
    <property type="entry name" value="FN3_sf"/>
</dbReference>
<evidence type="ECO:0000256" key="9">
    <source>
        <dbReference type="SAM" id="Phobius"/>
    </source>
</evidence>
<evidence type="ECO:0000256" key="6">
    <source>
        <dbReference type="ARBA" id="ARBA00023136"/>
    </source>
</evidence>
<evidence type="ECO:0000313" key="13">
    <source>
        <dbReference type="EMBL" id="PVD22745.1"/>
    </source>
</evidence>
<dbReference type="AlphaFoldDB" id="A0A2T7NNJ3"/>
<evidence type="ECO:0000313" key="14">
    <source>
        <dbReference type="Proteomes" id="UP000245119"/>
    </source>
</evidence>
<dbReference type="GO" id="GO:0004930">
    <property type="term" value="F:G protein-coupled receptor activity"/>
    <property type="evidence" value="ECO:0007669"/>
    <property type="project" value="UniProtKB-KW"/>
</dbReference>
<gene>
    <name evidence="13" type="ORF">C0Q70_16001</name>
</gene>
<dbReference type="GO" id="GO:0007189">
    <property type="term" value="P:adenylate cyclase-activating G protein-coupled receptor signaling pathway"/>
    <property type="evidence" value="ECO:0007669"/>
    <property type="project" value="TreeGrafter"/>
</dbReference>
<dbReference type="InterPro" id="IPR046338">
    <property type="entry name" value="GAIN_dom_sf"/>
</dbReference>
<comment type="caution">
    <text evidence="13">The sequence shown here is derived from an EMBL/GenBank/DDBJ whole genome shotgun (WGS) entry which is preliminary data.</text>
</comment>
<dbReference type="PROSITE" id="PS50227">
    <property type="entry name" value="G_PROTEIN_RECEP_F2_3"/>
    <property type="match status" value="1"/>
</dbReference>
<feature type="domain" description="G-protein coupled receptors family 2 profile 2" evidence="12">
    <location>
        <begin position="860"/>
        <end position="1018"/>
    </location>
</feature>
<dbReference type="Gene3D" id="2.60.220.50">
    <property type="match status" value="1"/>
</dbReference>
<evidence type="ECO:0000256" key="7">
    <source>
        <dbReference type="ARBA" id="ARBA00023170"/>
    </source>
</evidence>
<accession>A0A2T7NNJ3</accession>
<dbReference type="PANTHER" id="PTHR12011">
    <property type="entry name" value="ADHESION G-PROTEIN COUPLED RECEPTOR"/>
    <property type="match status" value="1"/>
</dbReference>
<dbReference type="OrthoDB" id="1100386at2759"/>
<name>A0A2T7NNJ3_POMCA</name>
<dbReference type="PROSITE" id="PS50228">
    <property type="entry name" value="SUEL_LECTIN"/>
    <property type="match status" value="1"/>
</dbReference>
<feature type="transmembrane region" description="Helical" evidence="9">
    <location>
        <begin position="921"/>
        <end position="943"/>
    </location>
</feature>
<keyword evidence="8" id="KW-0807">Transducer</keyword>
<dbReference type="GO" id="GO:0005886">
    <property type="term" value="C:plasma membrane"/>
    <property type="evidence" value="ECO:0007669"/>
    <property type="project" value="TreeGrafter"/>
</dbReference>
<dbReference type="Pfam" id="PF02140">
    <property type="entry name" value="SUEL_Lectin"/>
    <property type="match status" value="1"/>
</dbReference>
<keyword evidence="3" id="KW-0732">Signal</keyword>
<feature type="transmembrane region" description="Helical" evidence="9">
    <location>
        <begin position="868"/>
        <end position="886"/>
    </location>
</feature>
<dbReference type="PROSITE" id="PS50261">
    <property type="entry name" value="G_PROTEIN_RECEP_F2_4"/>
    <property type="match status" value="1"/>
</dbReference>
<dbReference type="Gene3D" id="1.20.1070.10">
    <property type="entry name" value="Rhodopsin 7-helix transmembrane proteins"/>
    <property type="match status" value="1"/>
</dbReference>
<feature type="domain" description="G-protein coupled receptors family 2 profile 1" evidence="10">
    <location>
        <begin position="489"/>
        <end position="545"/>
    </location>
</feature>
<dbReference type="Gene3D" id="2.60.120.740">
    <property type="match status" value="1"/>
</dbReference>
<feature type="transmembrane region" description="Helical" evidence="9">
    <location>
        <begin position="1002"/>
        <end position="1019"/>
    </location>
</feature>
<keyword evidence="5" id="KW-0297">G-protein coupled receptor</keyword>
<dbReference type="GO" id="GO:0030246">
    <property type="term" value="F:carbohydrate binding"/>
    <property type="evidence" value="ECO:0007669"/>
    <property type="project" value="InterPro"/>
</dbReference>
<keyword evidence="14" id="KW-1185">Reference proteome</keyword>
<reference evidence="13 14" key="1">
    <citation type="submission" date="2018-04" db="EMBL/GenBank/DDBJ databases">
        <title>The genome of golden apple snail Pomacea canaliculata provides insight into stress tolerance and invasive adaptation.</title>
        <authorList>
            <person name="Liu C."/>
            <person name="Liu B."/>
            <person name="Ren Y."/>
            <person name="Zhang Y."/>
            <person name="Wang H."/>
            <person name="Li S."/>
            <person name="Jiang F."/>
            <person name="Yin L."/>
            <person name="Zhang G."/>
            <person name="Qian W."/>
            <person name="Fan W."/>
        </authorList>
    </citation>
    <scope>NUCLEOTIDE SEQUENCE [LARGE SCALE GENOMIC DNA]</scope>
    <source>
        <strain evidence="13">SZHN2017</strain>
        <tissue evidence="13">Muscle</tissue>
    </source>
</reference>
<keyword evidence="7" id="KW-0675">Receptor</keyword>
<protein>
    <recommendedName>
        <fullName evidence="15">G-protein coupled receptors family 2 profile 2 domain-containing protein</fullName>
    </recommendedName>
</protein>
<dbReference type="FunFam" id="2.60.120.740:FF:000001">
    <property type="entry name" value="Adhesion G protein-coupled receptor L2"/>
    <property type="match status" value="1"/>
</dbReference>
<dbReference type="EMBL" id="PZQS01000010">
    <property type="protein sequence ID" value="PVD22745.1"/>
    <property type="molecule type" value="Genomic_DNA"/>
</dbReference>
<feature type="non-terminal residue" evidence="13">
    <location>
        <position position="1055"/>
    </location>
</feature>
<evidence type="ECO:0000259" key="10">
    <source>
        <dbReference type="PROSITE" id="PS50227"/>
    </source>
</evidence>
<keyword evidence="2 9" id="KW-0812">Transmembrane</keyword>
<sequence length="1055" mass="117920">MQPDIGCQKAFRSFSGSLKVMAVEGGSGTSSEGRHFPSADSSWLASAKLVSQATHQQRQQQQRQMGAHVTWAASQAGEWKGLHEHRGKFAERCKVECESENCPLDPSRLYTCTSVFTTPAHWDLEGYLGRCIILPGASICSGVMFKVMEMMKMAIMRGQPMLVNMGCSRLECPAGSVIRINRANYGRFSLKLCNPQGRTENMDVTCQNVKTTDIVSSECDGHQRCEFLVNNDIFEDPCPGTSKYIEVRHHCSPVQNVNHGSSSRPSLIQIDGKPPWSVSSVPVPENVRVCQRLYETGFISWSMPRDGASTVYNKFKLKLRKVNETVTEEREINLGNPENGRYIYELGSDVPSLQRLRLRHLQGPMCQCQETLMCASITYPPILLVDIFWDMPYDSANTISYEFMLKYRRVNAAEVEEENISAADLEHGAYTYSLRPKEPHAQYEYALKARTANGDWGEYTTYVWPEFCSGPQPSPILTTTTRNFASKKCPKVYREKIMWPEANPQDVITADCPDGMRSGYIHFKCLLGGIWDPNGPEMDNCNSHYLETTPKWKIEESTTTAFTTSSTIPVSSLDKAGTLLQQLTVPRSPDASTEGDRMFNTVTSLPALSQNMSNELMKITDPRKRKERADHFKEFLPHYQSPLLSIGSEVLNDKTRWQSLDTAKRKSAASALLSSVETTGLLAASTIDVGMMNVTRKPNILMKLMNVDLAGEQGATLRGVPVDNVGSKFNEITIPILTLKQIGRRKNKRSLPVVLVILSNMNEWLAPSGVPTSFSTHLDGDSGSFIYAGNTNPSDIPRRRVNSEIISASVSDQPVRNLDQPIVFLVNMCRQKQLLTQSAVSGILETAPGQMKDVKFVLPTKPTQPVNVIISPVLLYLWTSQGLMSWSLDCDRNTIHKHLVFCLMLAQIVLITGIQQTEPKILCSIIAGLLHFLFLASFSWMCLEGVQLYVMLIEVFESERSRVIWYYLFGYGIPTIIVSVSAGIYPQGYGTDGHCWLTTERGFIWSFVGPALGVMVVSIKRTGYRRDPILYSLMHLSVSYHAYSTRNHHSLGSCA</sequence>
<dbReference type="PANTHER" id="PTHR12011:SF433">
    <property type="entry name" value="ADHESION G PROTEIN-COUPLED RECEPTOR E1-LIKE-RELATED"/>
    <property type="match status" value="1"/>
</dbReference>
<evidence type="ECO:0000259" key="11">
    <source>
        <dbReference type="PROSITE" id="PS50228"/>
    </source>
</evidence>
<organism evidence="13 14">
    <name type="scientific">Pomacea canaliculata</name>
    <name type="common">Golden apple snail</name>
    <dbReference type="NCBI Taxonomy" id="400727"/>
    <lineage>
        <taxon>Eukaryota</taxon>
        <taxon>Metazoa</taxon>
        <taxon>Spiralia</taxon>
        <taxon>Lophotrochozoa</taxon>
        <taxon>Mollusca</taxon>
        <taxon>Gastropoda</taxon>
        <taxon>Caenogastropoda</taxon>
        <taxon>Architaenioglossa</taxon>
        <taxon>Ampullarioidea</taxon>
        <taxon>Ampullariidae</taxon>
        <taxon>Pomacea</taxon>
    </lineage>
</organism>
<dbReference type="Gene3D" id="4.10.1240.10">
    <property type="entry name" value="GPCR, family 2, extracellular hormone receptor domain"/>
    <property type="match status" value="1"/>
</dbReference>
<dbReference type="InterPro" id="IPR001879">
    <property type="entry name" value="GPCR_2_extracellular_dom"/>
</dbReference>
<evidence type="ECO:0000256" key="3">
    <source>
        <dbReference type="ARBA" id="ARBA00022729"/>
    </source>
</evidence>
<feature type="transmembrane region" description="Helical" evidence="9">
    <location>
        <begin position="898"/>
        <end position="915"/>
    </location>
</feature>
<proteinExistence type="predicted"/>
<dbReference type="InterPro" id="IPR017981">
    <property type="entry name" value="GPCR_2-like_7TM"/>
</dbReference>
<dbReference type="Proteomes" id="UP000245119">
    <property type="component" value="Linkage Group LG10"/>
</dbReference>
<dbReference type="InterPro" id="IPR036445">
    <property type="entry name" value="GPCR_2_extracell_dom_sf"/>
</dbReference>
<evidence type="ECO:0000259" key="12">
    <source>
        <dbReference type="PROSITE" id="PS50261"/>
    </source>
</evidence>
<evidence type="ECO:0000256" key="5">
    <source>
        <dbReference type="ARBA" id="ARBA00023040"/>
    </source>
</evidence>
<dbReference type="InterPro" id="IPR000922">
    <property type="entry name" value="Lectin_gal-bd_dom"/>
</dbReference>
<evidence type="ECO:0000256" key="8">
    <source>
        <dbReference type="ARBA" id="ARBA00023224"/>
    </source>
</evidence>
<dbReference type="InterPro" id="IPR000832">
    <property type="entry name" value="GPCR_2_secretin-like"/>
</dbReference>